<proteinExistence type="predicted"/>
<sequence length="210" mass="23345">MYIPQSLWETFKTKFGQLHKQVKVGDVRDGSIFMSAVIDAKSFARNKSYIDYAKTGADGAKIIFGGTCDDSKGYFIHPTLIQVENPKSKLITEEIFGPIMTAFVYPDSEAEKYVRMIKDATPYGLTGAVFSQDKDFLYKAKDILRDAVGNLYLNDKSTGSIVGQQPFGGARMSGTNDKAGGPHYALKWTSPQTVKETNVPSHDWRYPSMD</sequence>
<accession>A0AC34QLS1</accession>
<dbReference type="Proteomes" id="UP000887576">
    <property type="component" value="Unplaced"/>
</dbReference>
<reference evidence="2" key="1">
    <citation type="submission" date="2022-11" db="UniProtKB">
        <authorList>
            <consortium name="WormBaseParasite"/>
        </authorList>
    </citation>
    <scope>IDENTIFICATION</scope>
</reference>
<evidence type="ECO:0000313" key="1">
    <source>
        <dbReference type="Proteomes" id="UP000887576"/>
    </source>
</evidence>
<name>A0AC34QLS1_9BILA</name>
<protein>
    <submittedName>
        <fullName evidence="2">Aldehyde dehydrogenase domain-containing protein</fullName>
    </submittedName>
</protein>
<organism evidence="1 2">
    <name type="scientific">Panagrolaimus sp. JU765</name>
    <dbReference type="NCBI Taxonomy" id="591449"/>
    <lineage>
        <taxon>Eukaryota</taxon>
        <taxon>Metazoa</taxon>
        <taxon>Ecdysozoa</taxon>
        <taxon>Nematoda</taxon>
        <taxon>Chromadorea</taxon>
        <taxon>Rhabditida</taxon>
        <taxon>Tylenchina</taxon>
        <taxon>Panagrolaimomorpha</taxon>
        <taxon>Panagrolaimoidea</taxon>
        <taxon>Panagrolaimidae</taxon>
        <taxon>Panagrolaimus</taxon>
    </lineage>
</organism>
<dbReference type="WBParaSite" id="JU765_v2.g17411.t1">
    <property type="protein sequence ID" value="JU765_v2.g17411.t1"/>
    <property type="gene ID" value="JU765_v2.g17411"/>
</dbReference>
<evidence type="ECO:0000313" key="2">
    <source>
        <dbReference type="WBParaSite" id="JU765_v2.g17411.t1"/>
    </source>
</evidence>